<organism evidence="1 2">
    <name type="scientific">Candidatus Scalindua arabica</name>
    <dbReference type="NCBI Taxonomy" id="1127984"/>
    <lineage>
        <taxon>Bacteria</taxon>
        <taxon>Pseudomonadati</taxon>
        <taxon>Planctomycetota</taxon>
        <taxon>Candidatus Brocadiia</taxon>
        <taxon>Candidatus Brocadiales</taxon>
        <taxon>Candidatus Scalinduaceae</taxon>
        <taxon>Candidatus Scalindua</taxon>
    </lineage>
</organism>
<protein>
    <submittedName>
        <fullName evidence="1">Uncharacterized protein</fullName>
    </submittedName>
</protein>
<comment type="caution">
    <text evidence="1">The sequence shown here is derived from an EMBL/GenBank/DDBJ whole genome shotgun (WGS) entry which is preliminary data.</text>
</comment>
<dbReference type="InterPro" id="IPR036388">
    <property type="entry name" value="WH-like_DNA-bd_sf"/>
</dbReference>
<sequence>MTLRNLRSSMLVNDNLFNQAIGWLAREGKILVTNEGWNARISLIK</sequence>
<gene>
    <name evidence="1" type="ORF">MAG551_02148</name>
</gene>
<dbReference type="Gene3D" id="1.10.10.10">
    <property type="entry name" value="Winged helix-like DNA-binding domain superfamily/Winged helix DNA-binding domain"/>
    <property type="match status" value="1"/>
</dbReference>
<proteinExistence type="predicted"/>
<reference evidence="1" key="1">
    <citation type="journal article" date="2021" name="ISME J.">
        <title>Fine-scale metabolic discontinuity in a stratified prokaryote microbiome of a Red Sea deep halocline.</title>
        <authorList>
            <person name="Michoud G."/>
            <person name="Ngugi D.K."/>
            <person name="Barozzi A."/>
            <person name="Merlino G."/>
            <person name="Calleja M.L."/>
            <person name="Delgado-Huertas A."/>
            <person name="Moran X.A.G."/>
            <person name="Daffonchio D."/>
        </authorList>
    </citation>
    <scope>NUCLEOTIDE SEQUENCE</scope>
    <source>
        <strain evidence="1">SuakinDeep_MAG55_1</strain>
    </source>
</reference>
<dbReference type="Pfam" id="PF10771">
    <property type="entry name" value="DUF2582"/>
    <property type="match status" value="1"/>
</dbReference>
<evidence type="ECO:0000313" key="1">
    <source>
        <dbReference type="EMBL" id="MBS1259082.1"/>
    </source>
</evidence>
<dbReference type="EMBL" id="JAANXD010000080">
    <property type="protein sequence ID" value="MBS1259082.1"/>
    <property type="molecule type" value="Genomic_DNA"/>
</dbReference>
<evidence type="ECO:0000313" key="2">
    <source>
        <dbReference type="Proteomes" id="UP000722750"/>
    </source>
</evidence>
<name>A0A942A6D3_9BACT</name>
<dbReference type="AlphaFoldDB" id="A0A942A6D3"/>
<accession>A0A942A6D3</accession>
<dbReference type="Proteomes" id="UP000722750">
    <property type="component" value="Unassembled WGS sequence"/>
</dbReference>
<dbReference type="InterPro" id="IPR019707">
    <property type="entry name" value="DUF2582"/>
</dbReference>